<gene>
    <name evidence="2" type="ORF">EVAR_54988_1</name>
</gene>
<feature type="region of interest" description="Disordered" evidence="1">
    <location>
        <begin position="42"/>
        <end position="94"/>
    </location>
</feature>
<evidence type="ECO:0000313" key="3">
    <source>
        <dbReference type="Proteomes" id="UP000299102"/>
    </source>
</evidence>
<dbReference type="EMBL" id="BGZK01001555">
    <property type="protein sequence ID" value="GBP82243.1"/>
    <property type="molecule type" value="Genomic_DNA"/>
</dbReference>
<name>A0A4C1Z4X8_EUMVA</name>
<accession>A0A4C1Z4X8</accession>
<keyword evidence="3" id="KW-1185">Reference proteome</keyword>
<organism evidence="2 3">
    <name type="scientific">Eumeta variegata</name>
    <name type="common">Bagworm moth</name>
    <name type="synonym">Eumeta japonica</name>
    <dbReference type="NCBI Taxonomy" id="151549"/>
    <lineage>
        <taxon>Eukaryota</taxon>
        <taxon>Metazoa</taxon>
        <taxon>Ecdysozoa</taxon>
        <taxon>Arthropoda</taxon>
        <taxon>Hexapoda</taxon>
        <taxon>Insecta</taxon>
        <taxon>Pterygota</taxon>
        <taxon>Neoptera</taxon>
        <taxon>Endopterygota</taxon>
        <taxon>Lepidoptera</taxon>
        <taxon>Glossata</taxon>
        <taxon>Ditrysia</taxon>
        <taxon>Tineoidea</taxon>
        <taxon>Psychidae</taxon>
        <taxon>Oiketicinae</taxon>
        <taxon>Eumeta</taxon>
    </lineage>
</organism>
<dbReference type="AlphaFoldDB" id="A0A4C1Z4X8"/>
<sequence>MKEKWTTLITEWCPPDSKRNRVEHGIERCNTALRLIPRGAARPLPGSVAGGQFPVLRTRPSEFKRKDVKTHSNTEKKKPREDQRGMQGGCAMSPGCLKSDAALDSVEDLSYAELPGRRWPSTRHTTRLGL</sequence>
<reference evidence="2 3" key="1">
    <citation type="journal article" date="2019" name="Commun. Biol.">
        <title>The bagworm genome reveals a unique fibroin gene that provides high tensile strength.</title>
        <authorList>
            <person name="Kono N."/>
            <person name="Nakamura H."/>
            <person name="Ohtoshi R."/>
            <person name="Tomita M."/>
            <person name="Numata K."/>
            <person name="Arakawa K."/>
        </authorList>
    </citation>
    <scope>NUCLEOTIDE SEQUENCE [LARGE SCALE GENOMIC DNA]</scope>
</reference>
<protein>
    <submittedName>
        <fullName evidence="2">Uncharacterized protein</fullName>
    </submittedName>
</protein>
<evidence type="ECO:0000313" key="2">
    <source>
        <dbReference type="EMBL" id="GBP82243.1"/>
    </source>
</evidence>
<evidence type="ECO:0000256" key="1">
    <source>
        <dbReference type="SAM" id="MobiDB-lite"/>
    </source>
</evidence>
<dbReference type="Proteomes" id="UP000299102">
    <property type="component" value="Unassembled WGS sequence"/>
</dbReference>
<comment type="caution">
    <text evidence="2">The sequence shown here is derived from an EMBL/GenBank/DDBJ whole genome shotgun (WGS) entry which is preliminary data.</text>
</comment>
<proteinExistence type="predicted"/>
<feature type="compositionally biased region" description="Basic and acidic residues" evidence="1">
    <location>
        <begin position="59"/>
        <end position="84"/>
    </location>
</feature>